<dbReference type="STRING" id="68170.GCA_000974445_08429"/>
<dbReference type="AlphaFoldDB" id="A0A0F0H9J9"/>
<reference evidence="2 3" key="1">
    <citation type="submission" date="2015-02" db="EMBL/GenBank/DDBJ databases">
        <authorList>
            <person name="Ju K.-S."/>
            <person name="Doroghazi J.R."/>
            <person name="Metcalf W."/>
        </authorList>
    </citation>
    <scope>NUCLEOTIDE SEQUENCE [LARGE SCALE GENOMIC DNA]</scope>
    <source>
        <strain evidence="2 3">NRRL B-16140</strain>
    </source>
</reference>
<keyword evidence="3" id="KW-1185">Reference proteome</keyword>
<dbReference type="Proteomes" id="UP000033393">
    <property type="component" value="Unassembled WGS sequence"/>
</dbReference>
<evidence type="ECO:0000256" key="1">
    <source>
        <dbReference type="SAM" id="SignalP"/>
    </source>
</evidence>
<sequence length="113" mass="11565">MWAAGVAAAAVVSGAVLVTAGPASAASCNAPEFKSCLGVSYRTTHVQSIRVDGRCVIGGSGTVSNVHVDDVADAHPNLQTYGGGRCESNTHNSASVSWALTEDDQGFRWVTIS</sequence>
<evidence type="ECO:0000313" key="2">
    <source>
        <dbReference type="EMBL" id="KJK52190.1"/>
    </source>
</evidence>
<organism evidence="2 3">
    <name type="scientific">Lentzea aerocolonigenes</name>
    <name type="common">Lechevalieria aerocolonigenes</name>
    <name type="synonym">Saccharothrix aerocolonigenes</name>
    <dbReference type="NCBI Taxonomy" id="68170"/>
    <lineage>
        <taxon>Bacteria</taxon>
        <taxon>Bacillati</taxon>
        <taxon>Actinomycetota</taxon>
        <taxon>Actinomycetes</taxon>
        <taxon>Pseudonocardiales</taxon>
        <taxon>Pseudonocardiaceae</taxon>
        <taxon>Lentzea</taxon>
    </lineage>
</organism>
<gene>
    <name evidence="2" type="ORF">UK23_04310</name>
</gene>
<keyword evidence="1" id="KW-0732">Signal</keyword>
<dbReference type="PATRIC" id="fig|68170.10.peg.5571"/>
<evidence type="ECO:0000313" key="3">
    <source>
        <dbReference type="Proteomes" id="UP000033393"/>
    </source>
</evidence>
<dbReference type="EMBL" id="JYJG01000017">
    <property type="protein sequence ID" value="KJK52190.1"/>
    <property type="molecule type" value="Genomic_DNA"/>
</dbReference>
<comment type="caution">
    <text evidence="2">The sequence shown here is derived from an EMBL/GenBank/DDBJ whole genome shotgun (WGS) entry which is preliminary data.</text>
</comment>
<evidence type="ECO:0008006" key="4">
    <source>
        <dbReference type="Google" id="ProtNLM"/>
    </source>
</evidence>
<accession>A0A0F0H9J9</accession>
<feature type="signal peptide" evidence="1">
    <location>
        <begin position="1"/>
        <end position="25"/>
    </location>
</feature>
<proteinExistence type="predicted"/>
<name>A0A0F0H9J9_LENAE</name>
<feature type="chain" id="PRO_5002442228" description="Secreted protein" evidence="1">
    <location>
        <begin position="26"/>
        <end position="113"/>
    </location>
</feature>
<protein>
    <recommendedName>
        <fullName evidence="4">Secreted protein</fullName>
    </recommendedName>
</protein>